<evidence type="ECO:0000256" key="1">
    <source>
        <dbReference type="SAM" id="SignalP"/>
    </source>
</evidence>
<evidence type="ECO:0000313" key="3">
    <source>
        <dbReference type="Proteomes" id="UP000277580"/>
    </source>
</evidence>
<protein>
    <submittedName>
        <fullName evidence="2">Uncharacterized protein</fullName>
    </submittedName>
</protein>
<sequence length="116" mass="12229">MRLLSFLPVALLFIIAHLAAANPAPNPLAEPLPIDDLIALSKRQQPAAFCPYENDCTCSQGAVGVYCYGCDEVRSAGRGTGDYTDWVFQCGGNPGTCCSYGRATDCFDGAKGRCGA</sequence>
<proteinExistence type="predicted"/>
<organism evidence="2 3">
    <name type="scientific">Morchella conica CCBAS932</name>
    <dbReference type="NCBI Taxonomy" id="1392247"/>
    <lineage>
        <taxon>Eukaryota</taxon>
        <taxon>Fungi</taxon>
        <taxon>Dikarya</taxon>
        <taxon>Ascomycota</taxon>
        <taxon>Pezizomycotina</taxon>
        <taxon>Pezizomycetes</taxon>
        <taxon>Pezizales</taxon>
        <taxon>Morchellaceae</taxon>
        <taxon>Morchella</taxon>
    </lineage>
</organism>
<keyword evidence="1" id="KW-0732">Signal</keyword>
<name>A0A3N4K7F3_9PEZI</name>
<accession>A0A3N4K7F3</accession>
<reference evidence="2 3" key="1">
    <citation type="journal article" date="2018" name="Nat. Ecol. Evol.">
        <title>Pezizomycetes genomes reveal the molecular basis of ectomycorrhizal truffle lifestyle.</title>
        <authorList>
            <person name="Murat C."/>
            <person name="Payen T."/>
            <person name="Noel B."/>
            <person name="Kuo A."/>
            <person name="Morin E."/>
            <person name="Chen J."/>
            <person name="Kohler A."/>
            <person name="Krizsan K."/>
            <person name="Balestrini R."/>
            <person name="Da Silva C."/>
            <person name="Montanini B."/>
            <person name="Hainaut M."/>
            <person name="Levati E."/>
            <person name="Barry K.W."/>
            <person name="Belfiori B."/>
            <person name="Cichocki N."/>
            <person name="Clum A."/>
            <person name="Dockter R.B."/>
            <person name="Fauchery L."/>
            <person name="Guy J."/>
            <person name="Iotti M."/>
            <person name="Le Tacon F."/>
            <person name="Lindquist E.A."/>
            <person name="Lipzen A."/>
            <person name="Malagnac F."/>
            <person name="Mello A."/>
            <person name="Molinier V."/>
            <person name="Miyauchi S."/>
            <person name="Poulain J."/>
            <person name="Riccioni C."/>
            <person name="Rubini A."/>
            <person name="Sitrit Y."/>
            <person name="Splivallo R."/>
            <person name="Traeger S."/>
            <person name="Wang M."/>
            <person name="Zifcakova L."/>
            <person name="Wipf D."/>
            <person name="Zambonelli A."/>
            <person name="Paolocci F."/>
            <person name="Nowrousian M."/>
            <person name="Ottonello S."/>
            <person name="Baldrian P."/>
            <person name="Spatafora J.W."/>
            <person name="Henrissat B."/>
            <person name="Nagy L.G."/>
            <person name="Aury J.M."/>
            <person name="Wincker P."/>
            <person name="Grigoriev I.V."/>
            <person name="Bonfante P."/>
            <person name="Martin F.M."/>
        </authorList>
    </citation>
    <scope>NUCLEOTIDE SEQUENCE [LARGE SCALE GENOMIC DNA]</scope>
    <source>
        <strain evidence="2 3">CCBAS932</strain>
    </source>
</reference>
<dbReference type="Proteomes" id="UP000277580">
    <property type="component" value="Unassembled WGS sequence"/>
</dbReference>
<feature type="chain" id="PRO_5018072513" evidence="1">
    <location>
        <begin position="22"/>
        <end position="116"/>
    </location>
</feature>
<feature type="signal peptide" evidence="1">
    <location>
        <begin position="1"/>
        <end position="21"/>
    </location>
</feature>
<dbReference type="InParanoid" id="A0A3N4K7F3"/>
<dbReference type="AlphaFoldDB" id="A0A3N4K7F3"/>
<dbReference type="EMBL" id="ML119327">
    <property type="protein sequence ID" value="RPB06476.1"/>
    <property type="molecule type" value="Genomic_DNA"/>
</dbReference>
<keyword evidence="3" id="KW-1185">Reference proteome</keyword>
<gene>
    <name evidence="2" type="ORF">P167DRAFT_610063</name>
</gene>
<evidence type="ECO:0000313" key="2">
    <source>
        <dbReference type="EMBL" id="RPB06476.1"/>
    </source>
</evidence>